<comment type="caution">
    <text evidence="1">The sequence shown here is derived from an EMBL/GenBank/DDBJ whole genome shotgun (WGS) entry which is preliminary data.</text>
</comment>
<name>A0ABQ7CN51_BRACR</name>
<reference evidence="1 2" key="1">
    <citation type="journal article" date="2020" name="BMC Genomics">
        <title>Intraspecific diversification of the crop wild relative Brassica cretica Lam. using demographic model selection.</title>
        <authorList>
            <person name="Kioukis A."/>
            <person name="Michalopoulou V.A."/>
            <person name="Briers L."/>
            <person name="Pirintsos S."/>
            <person name="Studholme D.J."/>
            <person name="Pavlidis P."/>
            <person name="Sarris P.F."/>
        </authorList>
    </citation>
    <scope>NUCLEOTIDE SEQUENCE [LARGE SCALE GENOMIC DNA]</scope>
    <source>
        <strain evidence="2">cv. PFS-1207/04</strain>
    </source>
</reference>
<evidence type="ECO:0000313" key="1">
    <source>
        <dbReference type="EMBL" id="KAF3560941.1"/>
    </source>
</evidence>
<proteinExistence type="predicted"/>
<sequence>MDSGIASLSGAVAWASDSKSLFVEPSGVLCVFLTRFELTAWVFQVCRLDGRNRVAVELRFSNDHVYPPAGTIVSKVILPSPAFFARLICACVPLGRLFISPGRAVGIQDECSCARPGCLLPHGGHTCRFESFSFSWASSTGCTSGRGFSSPLPLR</sequence>
<evidence type="ECO:0000313" key="2">
    <source>
        <dbReference type="Proteomes" id="UP000266723"/>
    </source>
</evidence>
<dbReference type="EMBL" id="QGKV02000759">
    <property type="protein sequence ID" value="KAF3560941.1"/>
    <property type="molecule type" value="Genomic_DNA"/>
</dbReference>
<gene>
    <name evidence="1" type="ORF">DY000_02014584</name>
</gene>
<protein>
    <submittedName>
        <fullName evidence="1">Uncharacterized protein</fullName>
    </submittedName>
</protein>
<dbReference type="Proteomes" id="UP000266723">
    <property type="component" value="Unassembled WGS sequence"/>
</dbReference>
<organism evidence="1 2">
    <name type="scientific">Brassica cretica</name>
    <name type="common">Mustard</name>
    <dbReference type="NCBI Taxonomy" id="69181"/>
    <lineage>
        <taxon>Eukaryota</taxon>
        <taxon>Viridiplantae</taxon>
        <taxon>Streptophyta</taxon>
        <taxon>Embryophyta</taxon>
        <taxon>Tracheophyta</taxon>
        <taxon>Spermatophyta</taxon>
        <taxon>Magnoliopsida</taxon>
        <taxon>eudicotyledons</taxon>
        <taxon>Gunneridae</taxon>
        <taxon>Pentapetalae</taxon>
        <taxon>rosids</taxon>
        <taxon>malvids</taxon>
        <taxon>Brassicales</taxon>
        <taxon>Brassicaceae</taxon>
        <taxon>Brassiceae</taxon>
        <taxon>Brassica</taxon>
    </lineage>
</organism>
<accession>A0ABQ7CN51</accession>
<keyword evidence="2" id="KW-1185">Reference proteome</keyword>